<evidence type="ECO:0000313" key="7">
    <source>
        <dbReference type="Proteomes" id="UP001629214"/>
    </source>
</evidence>
<dbReference type="EMBL" id="JAQQFR010000008">
    <property type="protein sequence ID" value="MFL9879525.1"/>
    <property type="molecule type" value="Genomic_DNA"/>
</dbReference>
<proteinExistence type="inferred from homology"/>
<dbReference type="Gene3D" id="3.40.190.290">
    <property type="match status" value="1"/>
</dbReference>
<dbReference type="Proteomes" id="UP001629214">
    <property type="component" value="Unassembled WGS sequence"/>
</dbReference>
<dbReference type="PANTHER" id="PTHR30419">
    <property type="entry name" value="HTH-TYPE TRANSCRIPTIONAL REGULATOR YBHD"/>
    <property type="match status" value="1"/>
</dbReference>
<evidence type="ECO:0000256" key="4">
    <source>
        <dbReference type="ARBA" id="ARBA00023163"/>
    </source>
</evidence>
<name>A0ABW8ZAH1_9BURK</name>
<evidence type="ECO:0000256" key="2">
    <source>
        <dbReference type="ARBA" id="ARBA00023015"/>
    </source>
</evidence>
<dbReference type="InterPro" id="IPR036390">
    <property type="entry name" value="WH_DNA-bd_sf"/>
</dbReference>
<evidence type="ECO:0000313" key="6">
    <source>
        <dbReference type="EMBL" id="MFL9879525.1"/>
    </source>
</evidence>
<dbReference type="PROSITE" id="PS50931">
    <property type="entry name" value="HTH_LYSR"/>
    <property type="match status" value="1"/>
</dbReference>
<organism evidence="6 7">
    <name type="scientific">Herbaspirillum rhizosphaerae</name>
    <dbReference type="NCBI Taxonomy" id="346179"/>
    <lineage>
        <taxon>Bacteria</taxon>
        <taxon>Pseudomonadati</taxon>
        <taxon>Pseudomonadota</taxon>
        <taxon>Betaproteobacteria</taxon>
        <taxon>Burkholderiales</taxon>
        <taxon>Oxalobacteraceae</taxon>
        <taxon>Herbaspirillum</taxon>
    </lineage>
</organism>
<dbReference type="InterPro" id="IPR036388">
    <property type="entry name" value="WH-like_DNA-bd_sf"/>
</dbReference>
<sequence>MIKLNNKVTLRHLQALATLASTNSFSRAAEELSVTQPALSASIKQLENQLGTKLFDRTTHQIGLTAQGAVVLEYAKHLLNTAANTFNDIQHVIGTGRHRIRIGAIPSAVTLTAAVIARYNAAHEEHVEIMLSDMPNDALLAALHTGKLDFCVGIKPPDPDSASLDTVTLFEDELVLIVSREHPLAGSKEVHWRQMAGEEIVLFTQGSVWEFASAALLQHGLSSSKRYHVVHSESLYGVVRSGIAIGIMPSLYTSYLRDDTLHVAPLRFPTLKRKIVLMRRNEVSRSEWTDHCFRELRDDLKQANHWF</sequence>
<evidence type="ECO:0000256" key="1">
    <source>
        <dbReference type="ARBA" id="ARBA00009437"/>
    </source>
</evidence>
<protein>
    <submittedName>
        <fullName evidence="6">LysR family transcriptional regulator</fullName>
    </submittedName>
</protein>
<dbReference type="CDD" id="cd05466">
    <property type="entry name" value="PBP2_LTTR_substrate"/>
    <property type="match status" value="1"/>
</dbReference>
<dbReference type="InterPro" id="IPR050950">
    <property type="entry name" value="HTH-type_LysR_regulators"/>
</dbReference>
<accession>A0ABW8ZAH1</accession>
<keyword evidence="3" id="KW-0238">DNA-binding</keyword>
<dbReference type="PANTHER" id="PTHR30419:SF8">
    <property type="entry name" value="NITROGEN ASSIMILATION TRANSCRIPTIONAL ACTIVATOR-RELATED"/>
    <property type="match status" value="1"/>
</dbReference>
<keyword evidence="2" id="KW-0805">Transcription regulation</keyword>
<dbReference type="SUPFAM" id="SSF46785">
    <property type="entry name" value="Winged helix' DNA-binding domain"/>
    <property type="match status" value="1"/>
</dbReference>
<dbReference type="InterPro" id="IPR000847">
    <property type="entry name" value="LysR_HTH_N"/>
</dbReference>
<gene>
    <name evidence="6" type="ORF">PQR63_14095</name>
</gene>
<reference evidence="6 7" key="1">
    <citation type="journal article" date="2024" name="Chem. Sci.">
        <title>Discovery of megapolipeptins by genome mining of a Burkholderiales bacteria collection.</title>
        <authorList>
            <person name="Paulo B.S."/>
            <person name="Recchia M.J.J."/>
            <person name="Lee S."/>
            <person name="Fergusson C.H."/>
            <person name="Romanowski S.B."/>
            <person name="Hernandez A."/>
            <person name="Krull N."/>
            <person name="Liu D.Y."/>
            <person name="Cavanagh H."/>
            <person name="Bos A."/>
            <person name="Gray C.A."/>
            <person name="Murphy B.T."/>
            <person name="Linington R.G."/>
            <person name="Eustaquio A.S."/>
        </authorList>
    </citation>
    <scope>NUCLEOTIDE SEQUENCE [LARGE SCALE GENOMIC DNA]</scope>
    <source>
        <strain evidence="6 7">RL21-008-BIB-B</strain>
    </source>
</reference>
<keyword evidence="7" id="KW-1185">Reference proteome</keyword>
<evidence type="ECO:0000259" key="5">
    <source>
        <dbReference type="PROSITE" id="PS50931"/>
    </source>
</evidence>
<keyword evidence="4" id="KW-0804">Transcription</keyword>
<dbReference type="RefSeq" id="WP_408168540.1">
    <property type="nucleotide sequence ID" value="NZ_JAQQFR010000008.1"/>
</dbReference>
<dbReference type="PRINTS" id="PR00039">
    <property type="entry name" value="HTHLYSR"/>
</dbReference>
<dbReference type="SUPFAM" id="SSF53850">
    <property type="entry name" value="Periplasmic binding protein-like II"/>
    <property type="match status" value="1"/>
</dbReference>
<feature type="domain" description="HTH lysR-type" evidence="5">
    <location>
        <begin position="8"/>
        <end position="65"/>
    </location>
</feature>
<dbReference type="Gene3D" id="1.10.10.10">
    <property type="entry name" value="Winged helix-like DNA-binding domain superfamily/Winged helix DNA-binding domain"/>
    <property type="match status" value="1"/>
</dbReference>
<dbReference type="InterPro" id="IPR005119">
    <property type="entry name" value="LysR_subst-bd"/>
</dbReference>
<comment type="caution">
    <text evidence="6">The sequence shown here is derived from an EMBL/GenBank/DDBJ whole genome shotgun (WGS) entry which is preliminary data.</text>
</comment>
<dbReference type="Pfam" id="PF00126">
    <property type="entry name" value="HTH_1"/>
    <property type="match status" value="1"/>
</dbReference>
<evidence type="ECO:0000256" key="3">
    <source>
        <dbReference type="ARBA" id="ARBA00023125"/>
    </source>
</evidence>
<dbReference type="Pfam" id="PF03466">
    <property type="entry name" value="LysR_substrate"/>
    <property type="match status" value="1"/>
</dbReference>
<comment type="similarity">
    <text evidence="1">Belongs to the LysR transcriptional regulatory family.</text>
</comment>